<feature type="domain" description="RING-type" evidence="13">
    <location>
        <begin position="30"/>
        <end position="68"/>
    </location>
</feature>
<dbReference type="SUPFAM" id="SSF57850">
    <property type="entry name" value="RING/U-box"/>
    <property type="match status" value="1"/>
</dbReference>
<evidence type="ECO:0000256" key="4">
    <source>
        <dbReference type="ARBA" id="ARBA00022679"/>
    </source>
</evidence>
<keyword evidence="8" id="KW-0833">Ubl conjugation pathway</keyword>
<protein>
    <recommendedName>
        <fullName evidence="3">RING-type E3 ubiquitin transferase</fullName>
        <ecNumber evidence="3">2.3.2.27</ecNumber>
    </recommendedName>
</protein>
<name>A0ABD2J1K3_HETSC</name>
<evidence type="ECO:0000256" key="12">
    <source>
        <dbReference type="PROSITE-ProRule" id="PRU00175"/>
    </source>
</evidence>
<evidence type="ECO:0000256" key="10">
    <source>
        <dbReference type="ARBA" id="ARBA00022989"/>
    </source>
</evidence>
<evidence type="ECO:0000256" key="7">
    <source>
        <dbReference type="ARBA" id="ARBA00022771"/>
    </source>
</evidence>
<organism evidence="14 15">
    <name type="scientific">Heterodera schachtii</name>
    <name type="common">Sugarbeet cyst nematode worm</name>
    <name type="synonym">Tylenchus schachtii</name>
    <dbReference type="NCBI Taxonomy" id="97005"/>
    <lineage>
        <taxon>Eukaryota</taxon>
        <taxon>Metazoa</taxon>
        <taxon>Ecdysozoa</taxon>
        <taxon>Nematoda</taxon>
        <taxon>Chromadorea</taxon>
        <taxon>Rhabditida</taxon>
        <taxon>Tylenchina</taxon>
        <taxon>Tylenchomorpha</taxon>
        <taxon>Tylenchoidea</taxon>
        <taxon>Heteroderidae</taxon>
        <taxon>Heteroderinae</taxon>
        <taxon>Heterodera</taxon>
    </lineage>
</organism>
<dbReference type="PANTHER" id="PTHR45977:SF4">
    <property type="entry name" value="RING-TYPE DOMAIN-CONTAINING PROTEIN"/>
    <property type="match status" value="1"/>
</dbReference>
<evidence type="ECO:0000256" key="3">
    <source>
        <dbReference type="ARBA" id="ARBA00012483"/>
    </source>
</evidence>
<accession>A0ABD2J1K3</accession>
<evidence type="ECO:0000256" key="2">
    <source>
        <dbReference type="ARBA" id="ARBA00004141"/>
    </source>
</evidence>
<dbReference type="PROSITE" id="PS50089">
    <property type="entry name" value="ZF_RING_2"/>
    <property type="match status" value="1"/>
</dbReference>
<keyword evidence="11" id="KW-0472">Membrane</keyword>
<keyword evidence="6" id="KW-0479">Metal-binding</keyword>
<dbReference type="Proteomes" id="UP001620645">
    <property type="component" value="Unassembled WGS sequence"/>
</dbReference>
<keyword evidence="10" id="KW-1133">Transmembrane helix</keyword>
<dbReference type="InterPro" id="IPR013083">
    <property type="entry name" value="Znf_RING/FYVE/PHD"/>
</dbReference>
<comment type="catalytic activity">
    <reaction evidence="1">
        <text>S-ubiquitinyl-[E2 ubiquitin-conjugating enzyme]-L-cysteine + [acceptor protein]-L-lysine = [E2 ubiquitin-conjugating enzyme]-L-cysteine + N(6)-ubiquitinyl-[acceptor protein]-L-lysine.</text>
        <dbReference type="EC" id="2.3.2.27"/>
    </reaction>
</comment>
<evidence type="ECO:0000256" key="11">
    <source>
        <dbReference type="ARBA" id="ARBA00023136"/>
    </source>
</evidence>
<dbReference type="Pfam" id="PF13639">
    <property type="entry name" value="zf-RING_2"/>
    <property type="match status" value="1"/>
</dbReference>
<evidence type="ECO:0000256" key="6">
    <source>
        <dbReference type="ARBA" id="ARBA00022723"/>
    </source>
</evidence>
<dbReference type="EMBL" id="JBICCN010000254">
    <property type="protein sequence ID" value="KAL3083490.1"/>
    <property type="molecule type" value="Genomic_DNA"/>
</dbReference>
<dbReference type="EC" id="2.3.2.27" evidence="3"/>
<evidence type="ECO:0000256" key="5">
    <source>
        <dbReference type="ARBA" id="ARBA00022692"/>
    </source>
</evidence>
<evidence type="ECO:0000313" key="15">
    <source>
        <dbReference type="Proteomes" id="UP001620645"/>
    </source>
</evidence>
<dbReference type="GO" id="GO:0008270">
    <property type="term" value="F:zinc ion binding"/>
    <property type="evidence" value="ECO:0007669"/>
    <property type="project" value="UniProtKB-KW"/>
</dbReference>
<dbReference type="AlphaFoldDB" id="A0ABD2J1K3"/>
<evidence type="ECO:0000313" key="14">
    <source>
        <dbReference type="EMBL" id="KAL3083490.1"/>
    </source>
</evidence>
<dbReference type="GO" id="GO:0016020">
    <property type="term" value="C:membrane"/>
    <property type="evidence" value="ECO:0007669"/>
    <property type="project" value="UniProtKB-SubCell"/>
</dbReference>
<keyword evidence="9" id="KW-0862">Zinc</keyword>
<sequence length="377" mass="43022">MFSTHGIAIGNDETHHIKFQSDETSAESECAICMDSYKHRESVVTLPCEHEFHTNCLKFWFKTKLNCPFPAKNGSMSNGSNAICENCSIFTCLLGILLLGICCVAEEYSIELRVKPSLGRDHPYFYYAEVKCTSKEAFVPINALFEHFPGKSEEEKKTTDDEYDFARVNLGNEKCPGGFQIGIAMFNGSYPEDFGWYTWGAKKPLVLRGIQFEENNFAMVQNVEFANHFKLDISPKLADTSNLVYRVNVLCVDNDQQLVFETFTQSETIVVFNSIKGPNCGTYDVKVWPTFLNWLDKSENEINSFLETEFSLHGIGVKNGEMHHINFPTLAWKAMTLKLTLWTMIRMKLMMWLIPMAWAIKMGKIANRKMTMAVVDQ</sequence>
<keyword evidence="15" id="KW-1185">Reference proteome</keyword>
<dbReference type="GO" id="GO:0061630">
    <property type="term" value="F:ubiquitin protein ligase activity"/>
    <property type="evidence" value="ECO:0007669"/>
    <property type="project" value="UniProtKB-EC"/>
</dbReference>
<evidence type="ECO:0000256" key="1">
    <source>
        <dbReference type="ARBA" id="ARBA00000900"/>
    </source>
</evidence>
<proteinExistence type="predicted"/>
<keyword evidence="5" id="KW-0812">Transmembrane</keyword>
<comment type="subcellular location">
    <subcellularLocation>
        <location evidence="2">Membrane</location>
        <topology evidence="2">Multi-pass membrane protein</topology>
    </subcellularLocation>
</comment>
<dbReference type="SMART" id="SM00184">
    <property type="entry name" value="RING"/>
    <property type="match status" value="1"/>
</dbReference>
<comment type="caution">
    <text evidence="14">The sequence shown here is derived from an EMBL/GenBank/DDBJ whole genome shotgun (WGS) entry which is preliminary data.</text>
</comment>
<keyword evidence="4" id="KW-0808">Transferase</keyword>
<dbReference type="InterPro" id="IPR001841">
    <property type="entry name" value="Znf_RING"/>
</dbReference>
<gene>
    <name evidence="14" type="ORF">niasHS_011292</name>
</gene>
<dbReference type="Gene3D" id="3.30.40.10">
    <property type="entry name" value="Zinc/RING finger domain, C3HC4 (zinc finger)"/>
    <property type="match status" value="1"/>
</dbReference>
<evidence type="ECO:0000259" key="13">
    <source>
        <dbReference type="PROSITE" id="PS50089"/>
    </source>
</evidence>
<dbReference type="PANTHER" id="PTHR45977">
    <property type="entry name" value="TARGET OF ERK KINASE MPK-1"/>
    <property type="match status" value="1"/>
</dbReference>
<evidence type="ECO:0000256" key="8">
    <source>
        <dbReference type="ARBA" id="ARBA00022786"/>
    </source>
</evidence>
<reference evidence="14 15" key="1">
    <citation type="submission" date="2024-10" db="EMBL/GenBank/DDBJ databases">
        <authorList>
            <person name="Kim D."/>
        </authorList>
    </citation>
    <scope>NUCLEOTIDE SEQUENCE [LARGE SCALE GENOMIC DNA]</scope>
    <source>
        <strain evidence="14">Taebaek</strain>
    </source>
</reference>
<evidence type="ECO:0000256" key="9">
    <source>
        <dbReference type="ARBA" id="ARBA00022833"/>
    </source>
</evidence>
<keyword evidence="7 12" id="KW-0863">Zinc-finger</keyword>